<keyword evidence="6" id="KW-0963">Cytoplasm</keyword>
<protein>
    <recommendedName>
        <fullName evidence="6">tRNA(Ile)-lysidine synthase</fullName>
        <ecNumber evidence="6">6.3.4.19</ecNumber>
    </recommendedName>
    <alternativeName>
        <fullName evidence="6">tRNA(Ile)-2-lysyl-cytidine synthase</fullName>
    </alternativeName>
    <alternativeName>
        <fullName evidence="6">tRNA(Ile)-lysidine synthetase</fullName>
    </alternativeName>
</protein>
<accession>A0ABX0TN88</accession>
<evidence type="ECO:0000256" key="2">
    <source>
        <dbReference type="ARBA" id="ARBA00022694"/>
    </source>
</evidence>
<evidence type="ECO:0000259" key="7">
    <source>
        <dbReference type="Pfam" id="PF01171"/>
    </source>
</evidence>
<comment type="domain">
    <text evidence="6">The N-terminal region contains the highly conserved SGGXDS motif, predicted to be a P-loop motif involved in ATP binding.</text>
</comment>
<keyword evidence="1 6" id="KW-0436">Ligase</keyword>
<comment type="similarity">
    <text evidence="6">Belongs to the tRNA(Ile)-lysidine synthase family.</text>
</comment>
<organism evidence="8 9">
    <name type="scientific">Sphingomonas vulcanisoli</name>
    <dbReference type="NCBI Taxonomy" id="1658060"/>
    <lineage>
        <taxon>Bacteria</taxon>
        <taxon>Pseudomonadati</taxon>
        <taxon>Pseudomonadota</taxon>
        <taxon>Alphaproteobacteria</taxon>
        <taxon>Sphingomonadales</taxon>
        <taxon>Sphingomonadaceae</taxon>
        <taxon>Sphingomonas</taxon>
    </lineage>
</organism>
<keyword evidence="4 6" id="KW-0067">ATP-binding</keyword>
<dbReference type="InterPro" id="IPR014729">
    <property type="entry name" value="Rossmann-like_a/b/a_fold"/>
</dbReference>
<dbReference type="Proteomes" id="UP000727456">
    <property type="component" value="Unassembled WGS sequence"/>
</dbReference>
<dbReference type="SUPFAM" id="SSF52402">
    <property type="entry name" value="Adenine nucleotide alpha hydrolases-like"/>
    <property type="match status" value="1"/>
</dbReference>
<proteinExistence type="inferred from homology"/>
<evidence type="ECO:0000313" key="9">
    <source>
        <dbReference type="Proteomes" id="UP000727456"/>
    </source>
</evidence>
<comment type="function">
    <text evidence="6">Ligates lysine onto the cytidine present at position 34 of the AUA codon-specific tRNA(Ile) that contains the anticodon CAU, in an ATP-dependent manner. Cytidine is converted to lysidine, thus changing the amino acid specificity of the tRNA from methionine to isoleucine.</text>
</comment>
<feature type="domain" description="tRNA(Ile)-lysidine/2-thiocytidine synthase N-terminal" evidence="7">
    <location>
        <begin position="27"/>
        <end position="201"/>
    </location>
</feature>
<dbReference type="RefSeq" id="WP_167071097.1">
    <property type="nucleotide sequence ID" value="NZ_JAAOZC010000001.1"/>
</dbReference>
<keyword evidence="9" id="KW-1185">Reference proteome</keyword>
<gene>
    <name evidence="6" type="primary">tilS</name>
    <name evidence="8" type="ORF">FHS31_000155</name>
</gene>
<keyword evidence="3 6" id="KW-0547">Nucleotide-binding</keyword>
<evidence type="ECO:0000313" key="8">
    <source>
        <dbReference type="EMBL" id="NIJ06573.1"/>
    </source>
</evidence>
<feature type="binding site" evidence="6">
    <location>
        <begin position="32"/>
        <end position="37"/>
    </location>
    <ligand>
        <name>ATP</name>
        <dbReference type="ChEBI" id="CHEBI:30616"/>
    </ligand>
</feature>
<dbReference type="InterPro" id="IPR012094">
    <property type="entry name" value="tRNA_Ile_lys_synt"/>
</dbReference>
<keyword evidence="2 6" id="KW-0819">tRNA processing</keyword>
<evidence type="ECO:0000256" key="3">
    <source>
        <dbReference type="ARBA" id="ARBA00022741"/>
    </source>
</evidence>
<evidence type="ECO:0000256" key="1">
    <source>
        <dbReference type="ARBA" id="ARBA00022598"/>
    </source>
</evidence>
<dbReference type="GO" id="GO:0032267">
    <property type="term" value="F:tRNA(Ile)-lysidine synthase activity"/>
    <property type="evidence" value="ECO:0007669"/>
    <property type="project" value="UniProtKB-EC"/>
</dbReference>
<dbReference type="CDD" id="cd01992">
    <property type="entry name" value="TilS_N"/>
    <property type="match status" value="1"/>
</dbReference>
<comment type="subcellular location">
    <subcellularLocation>
        <location evidence="6">Cytoplasm</location>
    </subcellularLocation>
</comment>
<evidence type="ECO:0000256" key="5">
    <source>
        <dbReference type="ARBA" id="ARBA00048539"/>
    </source>
</evidence>
<dbReference type="InterPro" id="IPR012795">
    <property type="entry name" value="tRNA_Ile_lys_synt_N"/>
</dbReference>
<dbReference type="EC" id="6.3.4.19" evidence="6"/>
<dbReference type="NCBIfam" id="TIGR02432">
    <property type="entry name" value="lysidine_TilS_N"/>
    <property type="match status" value="1"/>
</dbReference>
<sequence>MEGVAIEAAKVARFAADLDALASEGTLALAVSGGPDSLALLLLAHAARPGSIIAATVDHGLRPEARAEADLVGLLCADLGVPHAILTVTVADDPAGPQAAARDARYRALASWAEREGAVAIATGHQLDDQAETVLMRLARGSGIGGLSGMPARRALDRATLIRPLLSWRRKELAAIVAAAGITAIDDPSNHNPRFDRTTARALLEVGWPDPKRLAASADHLAEAEEALAWACARLAAERLHQDAASVSIDVEDLPREFLRRLVLTAFARLGTRPKRGDELDRLIDRVAGGAVSTLAGVRVAPGARWRFTKAKSHRVP</sequence>
<dbReference type="EMBL" id="JAAOZC010000001">
    <property type="protein sequence ID" value="NIJ06573.1"/>
    <property type="molecule type" value="Genomic_DNA"/>
</dbReference>
<dbReference type="Gene3D" id="3.40.50.620">
    <property type="entry name" value="HUPs"/>
    <property type="match status" value="1"/>
</dbReference>
<comment type="catalytic activity">
    <reaction evidence="5 6">
        <text>cytidine(34) in tRNA(Ile2) + L-lysine + ATP = lysidine(34) in tRNA(Ile2) + AMP + diphosphate + H(+)</text>
        <dbReference type="Rhea" id="RHEA:43744"/>
        <dbReference type="Rhea" id="RHEA-COMP:10625"/>
        <dbReference type="Rhea" id="RHEA-COMP:10670"/>
        <dbReference type="ChEBI" id="CHEBI:15378"/>
        <dbReference type="ChEBI" id="CHEBI:30616"/>
        <dbReference type="ChEBI" id="CHEBI:32551"/>
        <dbReference type="ChEBI" id="CHEBI:33019"/>
        <dbReference type="ChEBI" id="CHEBI:82748"/>
        <dbReference type="ChEBI" id="CHEBI:83665"/>
        <dbReference type="ChEBI" id="CHEBI:456215"/>
        <dbReference type="EC" id="6.3.4.19"/>
    </reaction>
</comment>
<reference evidence="8 9" key="1">
    <citation type="submission" date="2020-03" db="EMBL/GenBank/DDBJ databases">
        <title>Genomic Encyclopedia of Type Strains, Phase III (KMG-III): the genomes of soil and plant-associated and newly described type strains.</title>
        <authorList>
            <person name="Whitman W."/>
        </authorList>
    </citation>
    <scope>NUCLEOTIDE SEQUENCE [LARGE SCALE GENOMIC DNA]</scope>
    <source>
        <strain evidence="8 9">CECT 8804</strain>
    </source>
</reference>
<comment type="caution">
    <text evidence="8">The sequence shown here is derived from an EMBL/GenBank/DDBJ whole genome shotgun (WGS) entry which is preliminary data.</text>
</comment>
<evidence type="ECO:0000256" key="6">
    <source>
        <dbReference type="HAMAP-Rule" id="MF_01161"/>
    </source>
</evidence>
<evidence type="ECO:0000256" key="4">
    <source>
        <dbReference type="ARBA" id="ARBA00022840"/>
    </source>
</evidence>
<dbReference type="Pfam" id="PF01171">
    <property type="entry name" value="ATP_bind_3"/>
    <property type="match status" value="1"/>
</dbReference>
<dbReference type="PANTHER" id="PTHR43033">
    <property type="entry name" value="TRNA(ILE)-LYSIDINE SYNTHASE-RELATED"/>
    <property type="match status" value="1"/>
</dbReference>
<dbReference type="PANTHER" id="PTHR43033:SF1">
    <property type="entry name" value="TRNA(ILE)-LYSIDINE SYNTHASE-RELATED"/>
    <property type="match status" value="1"/>
</dbReference>
<name>A0ABX0TN88_9SPHN</name>
<dbReference type="InterPro" id="IPR011063">
    <property type="entry name" value="TilS/TtcA_N"/>
</dbReference>
<dbReference type="HAMAP" id="MF_01161">
    <property type="entry name" value="tRNA_Ile_lys_synt"/>
    <property type="match status" value="1"/>
</dbReference>